<dbReference type="Gene3D" id="3.40.50.1000">
    <property type="entry name" value="HAD superfamily/HAD-like"/>
    <property type="match status" value="1"/>
</dbReference>
<dbReference type="AlphaFoldDB" id="A0A2T0QA19"/>
<evidence type="ECO:0000313" key="4">
    <source>
        <dbReference type="EMBL" id="PRY00687.1"/>
    </source>
</evidence>
<dbReference type="Gene3D" id="3.30.70.1020">
    <property type="entry name" value="Trehalose-6-phosphate phosphatase related protein, domain 2"/>
    <property type="match status" value="1"/>
</dbReference>
<dbReference type="OrthoDB" id="9816160at2"/>
<dbReference type="InterPro" id="IPR036412">
    <property type="entry name" value="HAD-like_sf"/>
</dbReference>
<evidence type="ECO:0000256" key="1">
    <source>
        <dbReference type="ARBA" id="ARBA00022801"/>
    </source>
</evidence>
<dbReference type="PANTHER" id="PTHR43768">
    <property type="entry name" value="TREHALOSE 6-PHOSPHATE PHOSPHATASE"/>
    <property type="match status" value="1"/>
</dbReference>
<dbReference type="GO" id="GO:0005992">
    <property type="term" value="P:trehalose biosynthetic process"/>
    <property type="evidence" value="ECO:0007669"/>
    <property type="project" value="UniProtKB-UniPathway"/>
</dbReference>
<dbReference type="EC" id="3.1.3.12" evidence="3"/>
<keyword evidence="5" id="KW-1185">Reference proteome</keyword>
<dbReference type="RefSeq" id="WP_106242517.1">
    <property type="nucleotide sequence ID" value="NZ_PVZC01000002.1"/>
</dbReference>
<gene>
    <name evidence="4" type="ORF">CLV72_102318</name>
</gene>
<evidence type="ECO:0000256" key="3">
    <source>
        <dbReference type="RuleBase" id="RU361117"/>
    </source>
</evidence>
<sequence>MPLPDPTTEQGRAGLAALCADPAGAVVALDFDGTLAPIVPDPAQARAHPGAAPALRRLLRRIDSVAIITGRPAGLAVEYGGLAGLDRLVVLGGYGRQRWEAGRLSEPEPPAGVAEARAALPAVLSEAGAPEGTWIEDKGQAVAVHTRRAAEPERAFALLRGPLVALAERTGLAVEPGRLVIELRPPGIDKGTALRRYLAERGARSVLFGGDDLGDVPAFTELARLREQGLPGLAVCSGSAEVTELTRLADVVVDGPAGVVALLEGYADAIGA</sequence>
<dbReference type="NCBIfam" id="TIGR00685">
    <property type="entry name" value="T6PP"/>
    <property type="match status" value="1"/>
</dbReference>
<dbReference type="SUPFAM" id="SSF56784">
    <property type="entry name" value="HAD-like"/>
    <property type="match status" value="1"/>
</dbReference>
<comment type="cofactor">
    <cofactor evidence="3">
        <name>Mg(2+)</name>
        <dbReference type="ChEBI" id="CHEBI:18420"/>
    </cofactor>
</comment>
<comment type="pathway">
    <text evidence="3">Glycan biosynthesis; trehalose biosynthesis.</text>
</comment>
<dbReference type="InterPro" id="IPR044651">
    <property type="entry name" value="OTSB-like"/>
</dbReference>
<name>A0A2T0QA19_9ACTN</name>
<evidence type="ECO:0000256" key="2">
    <source>
        <dbReference type="ARBA" id="ARBA00024179"/>
    </source>
</evidence>
<comment type="caution">
    <text evidence="4">The sequence shown here is derived from an EMBL/GenBank/DDBJ whole genome shotgun (WGS) entry which is preliminary data.</text>
</comment>
<keyword evidence="1 3" id="KW-0378">Hydrolase</keyword>
<comment type="function">
    <text evidence="2 3">Removes the phosphate from trehalose 6-phosphate to produce free trehalose.</text>
</comment>
<dbReference type="GO" id="GO:0004805">
    <property type="term" value="F:trehalose-phosphatase activity"/>
    <property type="evidence" value="ECO:0007669"/>
    <property type="project" value="UniProtKB-EC"/>
</dbReference>
<proteinExistence type="inferred from homology"/>
<dbReference type="PANTHER" id="PTHR43768:SF3">
    <property type="entry name" value="TREHALOSE 6-PHOSPHATE PHOSPHATASE"/>
    <property type="match status" value="1"/>
</dbReference>
<dbReference type="UniPathway" id="UPA00299"/>
<keyword evidence="3" id="KW-0460">Magnesium</keyword>
<keyword evidence="3" id="KW-0479">Metal-binding</keyword>
<comment type="catalytic activity">
    <reaction evidence="3">
        <text>alpha,alpha-trehalose 6-phosphate + H2O = alpha,alpha-trehalose + phosphate</text>
        <dbReference type="Rhea" id="RHEA:23420"/>
        <dbReference type="ChEBI" id="CHEBI:15377"/>
        <dbReference type="ChEBI" id="CHEBI:16551"/>
        <dbReference type="ChEBI" id="CHEBI:43474"/>
        <dbReference type="ChEBI" id="CHEBI:58429"/>
        <dbReference type="EC" id="3.1.3.12"/>
    </reaction>
</comment>
<comment type="similarity">
    <text evidence="3">Belongs to the trehalose phosphatase family.</text>
</comment>
<dbReference type="Proteomes" id="UP000237846">
    <property type="component" value="Unassembled WGS sequence"/>
</dbReference>
<dbReference type="Pfam" id="PF02358">
    <property type="entry name" value="Trehalose_PPase"/>
    <property type="match status" value="1"/>
</dbReference>
<dbReference type="EMBL" id="PVZC01000002">
    <property type="protein sequence ID" value="PRY00687.1"/>
    <property type="molecule type" value="Genomic_DNA"/>
</dbReference>
<reference evidence="4 5" key="1">
    <citation type="submission" date="2018-03" db="EMBL/GenBank/DDBJ databases">
        <title>Genomic Encyclopedia of Archaeal and Bacterial Type Strains, Phase II (KMG-II): from individual species to whole genera.</title>
        <authorList>
            <person name="Goeker M."/>
        </authorList>
    </citation>
    <scope>NUCLEOTIDE SEQUENCE [LARGE SCALE GENOMIC DNA]</scope>
    <source>
        <strain evidence="4 5">DSM 45601</strain>
    </source>
</reference>
<dbReference type="GO" id="GO:0046872">
    <property type="term" value="F:metal ion binding"/>
    <property type="evidence" value="ECO:0007669"/>
    <property type="project" value="UniProtKB-KW"/>
</dbReference>
<protein>
    <recommendedName>
        <fullName evidence="3">Trehalose 6-phosphate phosphatase</fullName>
        <ecNumber evidence="3">3.1.3.12</ecNumber>
    </recommendedName>
</protein>
<dbReference type="InterPro" id="IPR003337">
    <property type="entry name" value="Trehalose_PPase"/>
</dbReference>
<evidence type="ECO:0000313" key="5">
    <source>
        <dbReference type="Proteomes" id="UP000237846"/>
    </source>
</evidence>
<organism evidence="4 5">
    <name type="scientific">Allonocardiopsis opalescens</name>
    <dbReference type="NCBI Taxonomy" id="1144618"/>
    <lineage>
        <taxon>Bacteria</taxon>
        <taxon>Bacillati</taxon>
        <taxon>Actinomycetota</taxon>
        <taxon>Actinomycetes</taxon>
        <taxon>Streptosporangiales</taxon>
        <taxon>Allonocardiopsis</taxon>
    </lineage>
</organism>
<accession>A0A2T0QA19</accession>
<dbReference type="InterPro" id="IPR023214">
    <property type="entry name" value="HAD_sf"/>
</dbReference>